<dbReference type="EMBL" id="BAAAZD010000002">
    <property type="protein sequence ID" value="GAA4008710.1"/>
    <property type="molecule type" value="Genomic_DNA"/>
</dbReference>
<dbReference type="SUPFAM" id="SSF54427">
    <property type="entry name" value="NTF2-like"/>
    <property type="match status" value="1"/>
</dbReference>
<organism evidence="2 3">
    <name type="scientific">Sphingomonas humi</name>
    <dbReference type="NCBI Taxonomy" id="335630"/>
    <lineage>
        <taxon>Bacteria</taxon>
        <taxon>Pseudomonadati</taxon>
        <taxon>Pseudomonadota</taxon>
        <taxon>Alphaproteobacteria</taxon>
        <taxon>Sphingomonadales</taxon>
        <taxon>Sphingomonadaceae</taxon>
        <taxon>Sphingomonas</taxon>
    </lineage>
</organism>
<reference evidence="3" key="1">
    <citation type="journal article" date="2019" name="Int. J. Syst. Evol. Microbiol.">
        <title>The Global Catalogue of Microorganisms (GCM) 10K type strain sequencing project: providing services to taxonomists for standard genome sequencing and annotation.</title>
        <authorList>
            <consortium name="The Broad Institute Genomics Platform"/>
            <consortium name="The Broad Institute Genome Sequencing Center for Infectious Disease"/>
            <person name="Wu L."/>
            <person name="Ma J."/>
        </authorList>
    </citation>
    <scope>NUCLEOTIDE SEQUENCE [LARGE SCALE GENOMIC DNA]</scope>
    <source>
        <strain evidence="3">JCM 16603</strain>
    </source>
</reference>
<dbReference type="Gene3D" id="3.10.450.50">
    <property type="match status" value="1"/>
</dbReference>
<sequence length="150" mass="16510">MILAALTLASQIAGPEVAIRAERQRLNQAIAAHDWEAMKGSFLPDYTILPGSSGRPFDVAAFRDRIGQGFADPTFRTYLRTPDSIRISRNGKRASESGHWVGSWRKPEGEMRLSGSYLATWEPSGGGWKLKNEAYVSLDCTGSKVCAEVY</sequence>
<dbReference type="Pfam" id="PF14534">
    <property type="entry name" value="DUF4440"/>
    <property type="match status" value="1"/>
</dbReference>
<keyword evidence="3" id="KW-1185">Reference proteome</keyword>
<evidence type="ECO:0000313" key="3">
    <source>
        <dbReference type="Proteomes" id="UP001501310"/>
    </source>
</evidence>
<dbReference type="InterPro" id="IPR027843">
    <property type="entry name" value="DUF4440"/>
</dbReference>
<evidence type="ECO:0000259" key="1">
    <source>
        <dbReference type="Pfam" id="PF14534"/>
    </source>
</evidence>
<proteinExistence type="predicted"/>
<dbReference type="InterPro" id="IPR032710">
    <property type="entry name" value="NTF2-like_dom_sf"/>
</dbReference>
<evidence type="ECO:0000313" key="2">
    <source>
        <dbReference type="EMBL" id="GAA4008710.1"/>
    </source>
</evidence>
<feature type="domain" description="DUF4440" evidence="1">
    <location>
        <begin position="19"/>
        <end position="130"/>
    </location>
</feature>
<protein>
    <submittedName>
        <fullName evidence="2">DUF4440 domain-containing protein</fullName>
    </submittedName>
</protein>
<comment type="caution">
    <text evidence="2">The sequence shown here is derived from an EMBL/GenBank/DDBJ whole genome shotgun (WGS) entry which is preliminary data.</text>
</comment>
<gene>
    <name evidence="2" type="ORF">GCM10022211_22960</name>
</gene>
<name>A0ABP7SA77_9SPHN</name>
<dbReference type="RefSeq" id="WP_344710444.1">
    <property type="nucleotide sequence ID" value="NZ_BAAAZD010000002.1"/>
</dbReference>
<accession>A0ABP7SA77</accession>
<dbReference type="Proteomes" id="UP001501310">
    <property type="component" value="Unassembled WGS sequence"/>
</dbReference>